<evidence type="ECO:0000256" key="7">
    <source>
        <dbReference type="PROSITE-ProRule" id="PRU00134"/>
    </source>
</evidence>
<evidence type="ECO:0000256" key="2">
    <source>
        <dbReference type="ARBA" id="ARBA00022679"/>
    </source>
</evidence>
<dbReference type="SUPFAM" id="SSF48452">
    <property type="entry name" value="TPR-like"/>
    <property type="match status" value="1"/>
</dbReference>
<dbReference type="GO" id="GO:0005737">
    <property type="term" value="C:cytoplasm"/>
    <property type="evidence" value="ECO:0007669"/>
    <property type="project" value="TreeGrafter"/>
</dbReference>
<keyword evidence="5 7" id="KW-0863">Zinc-finger</keyword>
<protein>
    <recommendedName>
        <fullName evidence="8">MYND-type domain-containing protein</fullName>
    </recommendedName>
</protein>
<dbReference type="PANTHER" id="PTHR46165:SF7">
    <property type="entry name" value="SET AND MYND DOMAIN-CONTAINING PROTEIN 4"/>
    <property type="match status" value="1"/>
</dbReference>
<dbReference type="GO" id="GO:0042826">
    <property type="term" value="F:histone deacetylase binding"/>
    <property type="evidence" value="ECO:0007669"/>
    <property type="project" value="TreeGrafter"/>
</dbReference>
<dbReference type="EMBL" id="OE002599">
    <property type="protein sequence ID" value="CAD7459006.1"/>
    <property type="molecule type" value="Genomic_DNA"/>
</dbReference>
<sequence length="690" mass="77138">MFSNNIFSSGHLRKSNIDPGQLKVFSNFQKDEDRFSFVFALAESHKFEMNPGPTAVKDGDVAKGLKDAGNRAFQNGDNKSALALYNKSVLKTPWTSAASRDLSVSVANRSAALYHLKQYQPALDDIAFVSTLDYPLELSYKVLDRKARCLLAMNQLKDALEAFKATLKALDGAKLPDERRMKWQSDIQIMIAMLARNKELTNDPLPPSVTVLPHVSGGRNKHYESASAAVNVCRSEEMGRYAVAATDIKAGHTVVVEKAYCSVLLAEHRATHCFHCFNRLVAVVPCPHCCNVAFCSAACQQVALSTHHRVECPVLEVLWESGASVTCLMALRILSQTNIRYFLDMREQLQQTNIRYFLDMRELLNTSAILSQTLCPTLSQQEDAVYEPRVYQGSHYLSVYHLVRHHSHRSIDDWLQRTGMAVFLFRCLQVSGYFGEDSSLSDHVLYQSFSGTHLNPDHLLVGGLLLRHLQSLQFNAHEISELQLGNKGESKSVFLGGGLYPTLALFNHSCNPGVTRYFRGTSVVVRTVATHRQGEMLAENYGPIFTQDPRAHRQATLREQYHFECVCAPCRQDWPKFEDMNRGLLRFRCDSGDGCSQVLEVAAETDQFMVQCPTCRGYTNILKGLKTLQVASSLSEKGRVSEALSKFLDILSVLDKTLVPPFRDYHLCQQSVRTCMLKLGNLGTLAGAST</sequence>
<proteinExistence type="predicted"/>
<organism evidence="9">
    <name type="scientific">Timema tahoe</name>
    <dbReference type="NCBI Taxonomy" id="61484"/>
    <lineage>
        <taxon>Eukaryota</taxon>
        <taxon>Metazoa</taxon>
        <taxon>Ecdysozoa</taxon>
        <taxon>Arthropoda</taxon>
        <taxon>Hexapoda</taxon>
        <taxon>Insecta</taxon>
        <taxon>Pterygota</taxon>
        <taxon>Neoptera</taxon>
        <taxon>Polyneoptera</taxon>
        <taxon>Phasmatodea</taxon>
        <taxon>Timematodea</taxon>
        <taxon>Timematoidea</taxon>
        <taxon>Timematidae</taxon>
        <taxon>Timema</taxon>
    </lineage>
</organism>
<dbReference type="SUPFAM" id="SSF144232">
    <property type="entry name" value="HIT/MYND zinc finger-like"/>
    <property type="match status" value="1"/>
</dbReference>
<dbReference type="PROSITE" id="PS50865">
    <property type="entry name" value="ZF_MYND_2"/>
    <property type="match status" value="1"/>
</dbReference>
<keyword evidence="3" id="KW-0949">S-adenosyl-L-methionine</keyword>
<reference evidence="9" key="1">
    <citation type="submission" date="2020-11" db="EMBL/GenBank/DDBJ databases">
        <authorList>
            <person name="Tran Van P."/>
        </authorList>
    </citation>
    <scope>NUCLEOTIDE SEQUENCE</scope>
</reference>
<keyword evidence="6" id="KW-0862">Zinc</keyword>
<keyword evidence="4" id="KW-0479">Metal-binding</keyword>
<dbReference type="GO" id="GO:0008270">
    <property type="term" value="F:zinc ion binding"/>
    <property type="evidence" value="ECO:0007669"/>
    <property type="project" value="UniProtKB-KW"/>
</dbReference>
<dbReference type="Pfam" id="PF01753">
    <property type="entry name" value="zf-MYND"/>
    <property type="match status" value="1"/>
</dbReference>
<keyword evidence="2" id="KW-0808">Transferase</keyword>
<dbReference type="SUPFAM" id="SSF82199">
    <property type="entry name" value="SET domain"/>
    <property type="match status" value="1"/>
</dbReference>
<evidence type="ECO:0000313" key="9">
    <source>
        <dbReference type="EMBL" id="CAD7459006.1"/>
    </source>
</evidence>
<dbReference type="Gene3D" id="6.10.140.2220">
    <property type="match status" value="1"/>
</dbReference>
<dbReference type="CDD" id="cd10536">
    <property type="entry name" value="SET_SMYD4"/>
    <property type="match status" value="1"/>
</dbReference>
<evidence type="ECO:0000256" key="1">
    <source>
        <dbReference type="ARBA" id="ARBA00022603"/>
    </source>
</evidence>
<dbReference type="Gene3D" id="1.25.40.10">
    <property type="entry name" value="Tetratricopeptide repeat domain"/>
    <property type="match status" value="2"/>
</dbReference>
<evidence type="ECO:0000259" key="8">
    <source>
        <dbReference type="PROSITE" id="PS50865"/>
    </source>
</evidence>
<evidence type="ECO:0000256" key="3">
    <source>
        <dbReference type="ARBA" id="ARBA00022691"/>
    </source>
</evidence>
<dbReference type="GO" id="GO:0032259">
    <property type="term" value="P:methylation"/>
    <property type="evidence" value="ECO:0007669"/>
    <property type="project" value="UniProtKB-KW"/>
</dbReference>
<dbReference type="Gene3D" id="2.170.270.10">
    <property type="entry name" value="SET domain"/>
    <property type="match status" value="2"/>
</dbReference>
<evidence type="ECO:0000256" key="6">
    <source>
        <dbReference type="ARBA" id="ARBA00022833"/>
    </source>
</evidence>
<evidence type="ECO:0000256" key="5">
    <source>
        <dbReference type="ARBA" id="ARBA00022771"/>
    </source>
</evidence>
<dbReference type="InterPro" id="IPR044421">
    <property type="entry name" value="SMYD4_SET"/>
</dbReference>
<gene>
    <name evidence="9" type="ORF">TTEB3V08_LOCUS6976</name>
</gene>
<keyword evidence="1" id="KW-0489">Methyltransferase</keyword>
<accession>A0A7R9IIN5</accession>
<dbReference type="InterPro" id="IPR002893">
    <property type="entry name" value="Znf_MYND"/>
</dbReference>
<dbReference type="AlphaFoldDB" id="A0A7R9IIN5"/>
<dbReference type="InterPro" id="IPR046341">
    <property type="entry name" value="SET_dom_sf"/>
</dbReference>
<feature type="domain" description="MYND-type" evidence="8">
    <location>
        <begin position="273"/>
        <end position="312"/>
    </location>
</feature>
<dbReference type="GO" id="GO:0008168">
    <property type="term" value="F:methyltransferase activity"/>
    <property type="evidence" value="ECO:0007669"/>
    <property type="project" value="UniProtKB-KW"/>
</dbReference>
<dbReference type="InterPro" id="IPR052097">
    <property type="entry name" value="SET-MYND_domain_protein"/>
</dbReference>
<evidence type="ECO:0000256" key="4">
    <source>
        <dbReference type="ARBA" id="ARBA00022723"/>
    </source>
</evidence>
<name>A0A7R9IIN5_9NEOP</name>
<dbReference type="PANTHER" id="PTHR46165">
    <property type="entry name" value="SET AND MYND DOMAIN-CONTAINING PROTEIN 4"/>
    <property type="match status" value="1"/>
</dbReference>
<dbReference type="InterPro" id="IPR011990">
    <property type="entry name" value="TPR-like_helical_dom_sf"/>
</dbReference>
<dbReference type="Gene3D" id="1.10.220.160">
    <property type="match status" value="1"/>
</dbReference>
<dbReference type="GO" id="GO:0005634">
    <property type="term" value="C:nucleus"/>
    <property type="evidence" value="ECO:0007669"/>
    <property type="project" value="TreeGrafter"/>
</dbReference>